<dbReference type="EMBL" id="ML170161">
    <property type="protein sequence ID" value="TDL26381.1"/>
    <property type="molecule type" value="Genomic_DNA"/>
</dbReference>
<feature type="compositionally biased region" description="Polar residues" evidence="1">
    <location>
        <begin position="334"/>
        <end position="345"/>
    </location>
</feature>
<accession>A0A4Y7QGK6</accession>
<organism evidence="2 3">
    <name type="scientific">Rickenella mellea</name>
    <dbReference type="NCBI Taxonomy" id="50990"/>
    <lineage>
        <taxon>Eukaryota</taxon>
        <taxon>Fungi</taxon>
        <taxon>Dikarya</taxon>
        <taxon>Basidiomycota</taxon>
        <taxon>Agaricomycotina</taxon>
        <taxon>Agaricomycetes</taxon>
        <taxon>Hymenochaetales</taxon>
        <taxon>Rickenellaceae</taxon>
        <taxon>Rickenella</taxon>
    </lineage>
</organism>
<reference evidence="2 3" key="1">
    <citation type="submission" date="2018-06" db="EMBL/GenBank/DDBJ databases">
        <title>A transcriptomic atlas of mushroom development highlights an independent origin of complex multicellularity.</title>
        <authorList>
            <consortium name="DOE Joint Genome Institute"/>
            <person name="Krizsan K."/>
            <person name="Almasi E."/>
            <person name="Merenyi Z."/>
            <person name="Sahu N."/>
            <person name="Viragh M."/>
            <person name="Koszo T."/>
            <person name="Mondo S."/>
            <person name="Kiss B."/>
            <person name="Balint B."/>
            <person name="Kues U."/>
            <person name="Barry K."/>
            <person name="Hegedus J.C."/>
            <person name="Henrissat B."/>
            <person name="Johnson J."/>
            <person name="Lipzen A."/>
            <person name="Ohm R."/>
            <person name="Nagy I."/>
            <person name="Pangilinan J."/>
            <person name="Yan J."/>
            <person name="Xiong Y."/>
            <person name="Grigoriev I.V."/>
            <person name="Hibbett D.S."/>
            <person name="Nagy L.G."/>
        </authorList>
    </citation>
    <scope>NUCLEOTIDE SEQUENCE [LARGE SCALE GENOMIC DNA]</scope>
    <source>
        <strain evidence="2 3">SZMC22713</strain>
    </source>
</reference>
<feature type="compositionally biased region" description="Low complexity" evidence="1">
    <location>
        <begin position="53"/>
        <end position="64"/>
    </location>
</feature>
<dbReference type="VEuPathDB" id="FungiDB:BD410DRAFT_836284"/>
<evidence type="ECO:0000313" key="2">
    <source>
        <dbReference type="EMBL" id="TDL26381.1"/>
    </source>
</evidence>
<feature type="region of interest" description="Disordered" evidence="1">
    <location>
        <begin position="44"/>
        <end position="74"/>
    </location>
</feature>
<evidence type="ECO:0000256" key="1">
    <source>
        <dbReference type="SAM" id="MobiDB-lite"/>
    </source>
</evidence>
<feature type="region of interest" description="Disordered" evidence="1">
    <location>
        <begin position="235"/>
        <end position="259"/>
    </location>
</feature>
<sequence>MAFSYDTTIDPSCINAATSPTTSNGPFEHIFTFKWNLPDRNMNCSPSERSDSDMSGSFSDSAHSTPYLGNNRSLPHGPPSFDLLSVSSPMAIADAAFREAIRFGTGEHGDEKLQELQLSPFSFPELDDSDIMDVSDWPYHEAGSNATALHVDSHLDSRPSPHHSLDSSASCSNFFPPQHINPAALTLIGPGIFPSYSDSSQDIWQPRLTNQNDVQSCPSSASSSSEYFDFDFQSDPGSSFPRSGLPEPPSTFDSPLSSARRASGHLFHSPTLPLPLAPHGLGLEPNCPLQQLSTPSLSYLDSQPSPSFVQIQKVPLRHPQPVRPIPLIRIPASTWEQESAPVSSTRDSRSDL</sequence>
<protein>
    <submittedName>
        <fullName evidence="2">Uncharacterized protein</fullName>
    </submittedName>
</protein>
<feature type="region of interest" description="Disordered" evidence="1">
    <location>
        <begin position="333"/>
        <end position="352"/>
    </location>
</feature>
<dbReference type="AlphaFoldDB" id="A0A4Y7QGK6"/>
<keyword evidence="3" id="KW-1185">Reference proteome</keyword>
<name>A0A4Y7QGK6_9AGAM</name>
<dbReference type="Proteomes" id="UP000294933">
    <property type="component" value="Unassembled WGS sequence"/>
</dbReference>
<gene>
    <name evidence="2" type="ORF">BD410DRAFT_836284</name>
</gene>
<evidence type="ECO:0000313" key="3">
    <source>
        <dbReference type="Proteomes" id="UP000294933"/>
    </source>
</evidence>
<proteinExistence type="predicted"/>